<dbReference type="PROSITE" id="PS51257">
    <property type="entry name" value="PROKAR_LIPOPROTEIN"/>
    <property type="match status" value="1"/>
</dbReference>
<organism evidence="3">
    <name type="scientific">freshwater metagenome</name>
    <dbReference type="NCBI Taxonomy" id="449393"/>
    <lineage>
        <taxon>unclassified sequences</taxon>
        <taxon>metagenomes</taxon>
        <taxon>ecological metagenomes</taxon>
    </lineage>
</organism>
<gene>
    <name evidence="3" type="ORF">UFOPK2656_00075</name>
    <name evidence="4" type="ORF">UFOPK3099_00711</name>
    <name evidence="5" type="ORF">UFOPK3267_00994</name>
    <name evidence="6" type="ORF">UFOPK3651_01925</name>
    <name evidence="7" type="ORF">UFOPK3931_01457</name>
    <name evidence="2" type="ORF">UFOPK4189_01679</name>
</gene>
<sequence>MTDPKETGYTRGPQPDVKAKPNVALIAGIIVIVACAIVFVRNDHQVSLDFLFYEKTTTVRWAVLMAIVLGVLLDRAFTIWWRRRRRKNDDD</sequence>
<feature type="transmembrane region" description="Helical" evidence="1">
    <location>
        <begin position="21"/>
        <end position="41"/>
    </location>
</feature>
<evidence type="ECO:0000256" key="1">
    <source>
        <dbReference type="SAM" id="Phobius"/>
    </source>
</evidence>
<feature type="transmembrane region" description="Helical" evidence="1">
    <location>
        <begin position="61"/>
        <end position="81"/>
    </location>
</feature>
<keyword evidence="1" id="KW-0472">Membrane</keyword>
<dbReference type="EMBL" id="CAFBIY010000042">
    <property type="protein sequence ID" value="CAB4849751.1"/>
    <property type="molecule type" value="Genomic_DNA"/>
</dbReference>
<evidence type="ECO:0000313" key="4">
    <source>
        <dbReference type="EMBL" id="CAB4810607.1"/>
    </source>
</evidence>
<name>A0A6J6PVZ5_9ZZZZ</name>
<evidence type="ECO:0000313" key="2">
    <source>
        <dbReference type="EMBL" id="CAB4363909.1"/>
    </source>
</evidence>
<keyword evidence="1" id="KW-0812">Transmembrane</keyword>
<reference evidence="3" key="1">
    <citation type="submission" date="2020-05" db="EMBL/GenBank/DDBJ databases">
        <authorList>
            <person name="Chiriac C."/>
            <person name="Salcher M."/>
            <person name="Ghai R."/>
            <person name="Kavagutti S V."/>
        </authorList>
    </citation>
    <scope>NUCLEOTIDE SEQUENCE</scope>
</reference>
<evidence type="ECO:0000313" key="6">
    <source>
        <dbReference type="EMBL" id="CAB4937748.1"/>
    </source>
</evidence>
<dbReference type="EMBL" id="CAFAAV010000039">
    <property type="protein sequence ID" value="CAB4810607.1"/>
    <property type="molecule type" value="Genomic_DNA"/>
</dbReference>
<accession>A0A6J6PVZ5</accession>
<proteinExistence type="predicted"/>
<keyword evidence="1" id="KW-1133">Transmembrane helix</keyword>
<evidence type="ECO:0000313" key="7">
    <source>
        <dbReference type="EMBL" id="CAB4990816.1"/>
    </source>
</evidence>
<dbReference type="EMBL" id="CAFBMT010000010">
    <property type="protein sequence ID" value="CAB4937748.1"/>
    <property type="molecule type" value="Genomic_DNA"/>
</dbReference>
<dbReference type="EMBL" id="CAEZYF010000001">
    <property type="protein sequence ID" value="CAB4701293.1"/>
    <property type="molecule type" value="Genomic_DNA"/>
</dbReference>
<protein>
    <submittedName>
        <fullName evidence="3">Unannotated protein</fullName>
    </submittedName>
</protein>
<evidence type="ECO:0000313" key="5">
    <source>
        <dbReference type="EMBL" id="CAB4849751.1"/>
    </source>
</evidence>
<dbReference type="AlphaFoldDB" id="A0A6J6PVZ5"/>
<dbReference type="EMBL" id="CAFBOL010000034">
    <property type="protein sequence ID" value="CAB4990816.1"/>
    <property type="molecule type" value="Genomic_DNA"/>
</dbReference>
<evidence type="ECO:0000313" key="3">
    <source>
        <dbReference type="EMBL" id="CAB4701293.1"/>
    </source>
</evidence>
<dbReference type="EMBL" id="CAESGF010000008">
    <property type="protein sequence ID" value="CAB4363909.1"/>
    <property type="molecule type" value="Genomic_DNA"/>
</dbReference>